<evidence type="ECO:0000313" key="2">
    <source>
        <dbReference type="Proteomes" id="UP000286482"/>
    </source>
</evidence>
<sequence length="166" mass="18912">MNLCPFAKREVVNNRLALVVSEATSEQDLLEDLEAELLRVLQNQAIETSLLIHPLVLTHFFDYNQFLFLVDELLISMELDGVIQVASFHPDYQFGGSQVDDPDNYTNRSPYPMLHLIRESSLERAIDSHPDVAGIPQRNIELMQAMGSQKIKLLLQACFETSRHTD</sequence>
<dbReference type="InterPro" id="IPR009858">
    <property type="entry name" value="DUF1415"/>
</dbReference>
<dbReference type="OrthoDB" id="277390at2"/>
<keyword evidence="2" id="KW-1185">Reference proteome</keyword>
<reference evidence="1 2" key="1">
    <citation type="submission" date="2018-09" db="EMBL/GenBank/DDBJ databases">
        <authorList>
            <person name="Wang Z."/>
        </authorList>
    </citation>
    <scope>NUCLEOTIDE SEQUENCE [LARGE SCALE GENOMIC DNA]</scope>
    <source>
        <strain evidence="1 2">ALS 81</strain>
    </source>
</reference>
<proteinExistence type="predicted"/>
<dbReference type="AlphaFoldDB" id="A0A420ENJ2"/>
<dbReference type="Pfam" id="PF07209">
    <property type="entry name" value="DUF1415"/>
    <property type="match status" value="1"/>
</dbReference>
<dbReference type="Proteomes" id="UP000286482">
    <property type="component" value="Unassembled WGS sequence"/>
</dbReference>
<gene>
    <name evidence="1" type="ORF">DBZ36_00295</name>
</gene>
<protein>
    <submittedName>
        <fullName evidence="1">DUF1415 domain-containing protein</fullName>
    </submittedName>
</protein>
<organism evidence="1 2">
    <name type="scientific">Alginatibacterium sediminis</name>
    <dbReference type="NCBI Taxonomy" id="2164068"/>
    <lineage>
        <taxon>Bacteria</taxon>
        <taxon>Pseudomonadati</taxon>
        <taxon>Pseudomonadota</taxon>
        <taxon>Gammaproteobacteria</taxon>
        <taxon>Alteromonadales</taxon>
        <taxon>Alteromonadaceae</taxon>
        <taxon>Alginatibacterium</taxon>
    </lineage>
</organism>
<comment type="caution">
    <text evidence="1">The sequence shown here is derived from an EMBL/GenBank/DDBJ whole genome shotgun (WGS) entry which is preliminary data.</text>
</comment>
<accession>A0A420ENJ2</accession>
<evidence type="ECO:0000313" key="1">
    <source>
        <dbReference type="EMBL" id="RKF22305.1"/>
    </source>
</evidence>
<dbReference type="EMBL" id="RAQO01000001">
    <property type="protein sequence ID" value="RKF22305.1"/>
    <property type="molecule type" value="Genomic_DNA"/>
</dbReference>
<name>A0A420ENJ2_9ALTE</name>